<name>A0AAN8R946_9TELE</name>
<dbReference type="AlphaFoldDB" id="A0AAN8R946"/>
<keyword evidence="2" id="KW-1185">Reference proteome</keyword>
<proteinExistence type="predicted"/>
<reference evidence="1 2" key="1">
    <citation type="submission" date="2021-04" db="EMBL/GenBank/DDBJ databases">
        <authorList>
            <person name="De Guttry C."/>
            <person name="Zahm M."/>
            <person name="Klopp C."/>
            <person name="Cabau C."/>
            <person name="Louis A."/>
            <person name="Berthelot C."/>
            <person name="Parey E."/>
            <person name="Roest Crollius H."/>
            <person name="Montfort J."/>
            <person name="Robinson-Rechavi M."/>
            <person name="Bucao C."/>
            <person name="Bouchez O."/>
            <person name="Gislard M."/>
            <person name="Lluch J."/>
            <person name="Milhes M."/>
            <person name="Lampietro C."/>
            <person name="Lopez Roques C."/>
            <person name="Donnadieu C."/>
            <person name="Braasch I."/>
            <person name="Desvignes T."/>
            <person name="Postlethwait J."/>
            <person name="Bobe J."/>
            <person name="Wedekind C."/>
            <person name="Guiguen Y."/>
        </authorList>
    </citation>
    <scope>NUCLEOTIDE SEQUENCE [LARGE SCALE GENOMIC DNA]</scope>
    <source>
        <strain evidence="1">Cs_M1</strain>
        <tissue evidence="1">Blood</tissue>
    </source>
</reference>
<evidence type="ECO:0000313" key="2">
    <source>
        <dbReference type="Proteomes" id="UP001356427"/>
    </source>
</evidence>
<evidence type="ECO:0000313" key="1">
    <source>
        <dbReference type="EMBL" id="KAK6318262.1"/>
    </source>
</evidence>
<gene>
    <name evidence="1" type="ORF">J4Q44_G00115530</name>
</gene>
<comment type="caution">
    <text evidence="1">The sequence shown here is derived from an EMBL/GenBank/DDBJ whole genome shotgun (WGS) entry which is preliminary data.</text>
</comment>
<protein>
    <submittedName>
        <fullName evidence="1">Uncharacterized protein</fullName>
    </submittedName>
</protein>
<sequence>MFPHITVRFETPQKDLVGEVLLRLKYLHTLQRLEVGLLKIRAPPQPSKKNKALYAKISVLCNQFKLRHQ</sequence>
<dbReference type="EMBL" id="JAGTTL010000009">
    <property type="protein sequence ID" value="KAK6318262.1"/>
    <property type="molecule type" value="Genomic_DNA"/>
</dbReference>
<accession>A0AAN8R946</accession>
<dbReference type="Proteomes" id="UP001356427">
    <property type="component" value="Unassembled WGS sequence"/>
</dbReference>
<organism evidence="1 2">
    <name type="scientific">Coregonus suidteri</name>
    <dbReference type="NCBI Taxonomy" id="861788"/>
    <lineage>
        <taxon>Eukaryota</taxon>
        <taxon>Metazoa</taxon>
        <taxon>Chordata</taxon>
        <taxon>Craniata</taxon>
        <taxon>Vertebrata</taxon>
        <taxon>Euteleostomi</taxon>
        <taxon>Actinopterygii</taxon>
        <taxon>Neopterygii</taxon>
        <taxon>Teleostei</taxon>
        <taxon>Protacanthopterygii</taxon>
        <taxon>Salmoniformes</taxon>
        <taxon>Salmonidae</taxon>
        <taxon>Coregoninae</taxon>
        <taxon>Coregonus</taxon>
    </lineage>
</organism>